<dbReference type="Gene3D" id="3.40.50.720">
    <property type="entry name" value="NAD(P)-binding Rossmann-like Domain"/>
    <property type="match status" value="1"/>
</dbReference>
<dbReference type="SMART" id="SM00829">
    <property type="entry name" value="PKS_ER"/>
    <property type="match status" value="1"/>
</dbReference>
<dbReference type="CDD" id="cd05276">
    <property type="entry name" value="p53_inducible_oxidoreductase"/>
    <property type="match status" value="1"/>
</dbReference>
<dbReference type="SUPFAM" id="SSF50129">
    <property type="entry name" value="GroES-like"/>
    <property type="match status" value="1"/>
</dbReference>
<dbReference type="InterPro" id="IPR014189">
    <property type="entry name" value="Quinone_OxRdtase_PIG3"/>
</dbReference>
<gene>
    <name evidence="4" type="primary">qorA_2</name>
    <name evidence="4" type="ORF">HALOF300_02704</name>
</gene>
<dbReference type="Proteomes" id="UP000419743">
    <property type="component" value="Unassembled WGS sequence"/>
</dbReference>
<dbReference type="PANTHER" id="PTHR48106">
    <property type="entry name" value="QUINONE OXIDOREDUCTASE PIG3-RELATED"/>
    <property type="match status" value="1"/>
</dbReference>
<accession>A0A7M4DKP1</accession>
<dbReference type="Pfam" id="PF08240">
    <property type="entry name" value="ADH_N"/>
    <property type="match status" value="1"/>
</dbReference>
<evidence type="ECO:0000313" key="4">
    <source>
        <dbReference type="EMBL" id="VZO37732.1"/>
    </source>
</evidence>
<evidence type="ECO:0000259" key="3">
    <source>
        <dbReference type="SMART" id="SM00829"/>
    </source>
</evidence>
<protein>
    <submittedName>
        <fullName evidence="4">Quinone oxidoreductase 1</fullName>
        <ecNumber evidence="4">1.6.5.5</ecNumber>
    </submittedName>
</protein>
<dbReference type="GO" id="GO:0003960">
    <property type="term" value="F:quinone reductase (NADPH) activity"/>
    <property type="evidence" value="ECO:0007669"/>
    <property type="project" value="UniProtKB-EC"/>
</dbReference>
<keyword evidence="1" id="KW-0521">NADP</keyword>
<dbReference type="EMBL" id="CACRYJ010000036">
    <property type="protein sequence ID" value="VZO37732.1"/>
    <property type="molecule type" value="Genomic_DNA"/>
</dbReference>
<evidence type="ECO:0000256" key="2">
    <source>
        <dbReference type="ARBA" id="ARBA00023002"/>
    </source>
</evidence>
<evidence type="ECO:0000256" key="1">
    <source>
        <dbReference type="ARBA" id="ARBA00022857"/>
    </source>
</evidence>
<proteinExistence type="predicted"/>
<name>A0A7M4DKP1_9MICO</name>
<dbReference type="GO" id="GO:0070402">
    <property type="term" value="F:NADPH binding"/>
    <property type="evidence" value="ECO:0007669"/>
    <property type="project" value="TreeGrafter"/>
</dbReference>
<dbReference type="PANTHER" id="PTHR48106:SF8">
    <property type="entry name" value="OS02G0805600 PROTEIN"/>
    <property type="match status" value="1"/>
</dbReference>
<comment type="caution">
    <text evidence="4">The sequence shown here is derived from an EMBL/GenBank/DDBJ whole genome shotgun (WGS) entry which is preliminary data.</text>
</comment>
<keyword evidence="5" id="KW-1185">Reference proteome</keyword>
<dbReference type="NCBIfam" id="TIGR02824">
    <property type="entry name" value="quinone_pig3"/>
    <property type="match status" value="1"/>
</dbReference>
<feature type="domain" description="Enoyl reductase (ER)" evidence="3">
    <location>
        <begin position="18"/>
        <end position="335"/>
    </location>
</feature>
<evidence type="ECO:0000313" key="5">
    <source>
        <dbReference type="Proteomes" id="UP000419743"/>
    </source>
</evidence>
<dbReference type="InterPro" id="IPR020843">
    <property type="entry name" value="ER"/>
</dbReference>
<dbReference type="EC" id="1.6.5.5" evidence="4"/>
<dbReference type="InterPro" id="IPR011032">
    <property type="entry name" value="GroES-like_sf"/>
</dbReference>
<dbReference type="Pfam" id="PF13602">
    <property type="entry name" value="ADH_zinc_N_2"/>
    <property type="match status" value="1"/>
</dbReference>
<dbReference type="AlphaFoldDB" id="A0A7M4DKP1"/>
<dbReference type="InterPro" id="IPR036291">
    <property type="entry name" value="NAD(P)-bd_dom_sf"/>
</dbReference>
<dbReference type="Gene3D" id="3.90.180.10">
    <property type="entry name" value="Medium-chain alcohol dehydrogenases, catalytic domain"/>
    <property type="match status" value="1"/>
</dbReference>
<sequence>MFWLYVGIMRAVLATGIGGPEVLFPADVPDPVPGDGEVLIDVAAAGVNRADLLQLKGHHPPPPGAPDWPGLEVSGTIAALGPRVSGWSVGDRVCALLDGGGYASKAVAPAAFLLPVPAELDLVDAAGLPEAICTVWSNLAGVAGLTPESAAGSTVLVHGGSGGVGTTSILLLKALGARVLTTAGGPERVARCVALGADVGIDHRTEDFAEVVDRVTDGAGVDLILDVIGAGYLERNLASLATHGQLVIISAQQGTKATLDIGRLMGRWAGVHGSLLRKRPRSEKVEIVASVREQAWPLVASGRVFPVVHERLPLDRAADAHRLMADGAVFGKVLLVP</sequence>
<keyword evidence="2 4" id="KW-0560">Oxidoreductase</keyword>
<reference evidence="4 5" key="1">
    <citation type="submission" date="2019-11" db="EMBL/GenBank/DDBJ databases">
        <authorList>
            <person name="Criscuolo A."/>
        </authorList>
    </citation>
    <scope>NUCLEOTIDE SEQUENCE [LARGE SCALE GENOMIC DNA]</scope>
    <source>
        <strain evidence="4">CIP111667</strain>
    </source>
</reference>
<dbReference type="InterPro" id="IPR013154">
    <property type="entry name" value="ADH-like_N"/>
</dbReference>
<dbReference type="SUPFAM" id="SSF51735">
    <property type="entry name" value="NAD(P)-binding Rossmann-fold domains"/>
    <property type="match status" value="1"/>
</dbReference>
<organism evidence="4 5">
    <name type="scientific">Occultella aeris</name>
    <dbReference type="NCBI Taxonomy" id="2761496"/>
    <lineage>
        <taxon>Bacteria</taxon>
        <taxon>Bacillati</taxon>
        <taxon>Actinomycetota</taxon>
        <taxon>Actinomycetes</taxon>
        <taxon>Micrococcales</taxon>
        <taxon>Ruaniaceae</taxon>
        <taxon>Occultella</taxon>
    </lineage>
</organism>